<dbReference type="OrthoDB" id="10267436at2759"/>
<dbReference type="SMART" id="SM00320">
    <property type="entry name" value="WD40"/>
    <property type="match status" value="8"/>
</dbReference>
<dbReference type="InterPro" id="IPR036322">
    <property type="entry name" value="WD40_repeat_dom_sf"/>
</dbReference>
<dbReference type="PROSITE" id="PS50082">
    <property type="entry name" value="WD_REPEATS_2"/>
    <property type="match status" value="7"/>
</dbReference>
<evidence type="ECO:0000256" key="2">
    <source>
        <dbReference type="ARBA" id="ARBA00022574"/>
    </source>
</evidence>
<dbReference type="Pfam" id="PF08154">
    <property type="entry name" value="NLE"/>
    <property type="match status" value="1"/>
</dbReference>
<feature type="domain" description="NLE" evidence="6">
    <location>
        <begin position="7"/>
        <end position="55"/>
    </location>
</feature>
<dbReference type="InterPro" id="IPR015943">
    <property type="entry name" value="WD40/YVTN_repeat-like_dom_sf"/>
</dbReference>
<evidence type="ECO:0000313" key="8">
    <source>
        <dbReference type="Proteomes" id="UP000054408"/>
    </source>
</evidence>
<organism evidence="7 8">
    <name type="scientific">Thecamonas trahens ATCC 50062</name>
    <dbReference type="NCBI Taxonomy" id="461836"/>
    <lineage>
        <taxon>Eukaryota</taxon>
        <taxon>Apusozoa</taxon>
        <taxon>Apusomonadida</taxon>
        <taxon>Apusomonadidae</taxon>
        <taxon>Thecamonas</taxon>
    </lineage>
</organism>
<accession>A0A0L0D916</accession>
<dbReference type="AlphaFoldDB" id="A0A0L0D916"/>
<evidence type="ECO:0000256" key="1">
    <source>
        <dbReference type="ARBA" id="ARBA00004604"/>
    </source>
</evidence>
<evidence type="ECO:0000256" key="3">
    <source>
        <dbReference type="ARBA" id="ARBA00022737"/>
    </source>
</evidence>
<dbReference type="STRING" id="461836.A0A0L0D916"/>
<dbReference type="GO" id="GO:0005730">
    <property type="term" value="C:nucleolus"/>
    <property type="evidence" value="ECO:0007669"/>
    <property type="project" value="UniProtKB-SubCell"/>
</dbReference>
<dbReference type="PROSITE" id="PS50294">
    <property type="entry name" value="WD_REPEATS_REGION"/>
    <property type="match status" value="7"/>
</dbReference>
<dbReference type="GeneID" id="25564121"/>
<evidence type="ECO:0000259" key="6">
    <source>
        <dbReference type="Pfam" id="PF08154"/>
    </source>
</evidence>
<dbReference type="Gene3D" id="2.130.10.10">
    <property type="entry name" value="YVTN repeat-like/Quinoprotein amine dehydrogenase"/>
    <property type="match status" value="4"/>
</dbReference>
<name>A0A0L0D916_THETB</name>
<dbReference type="PRINTS" id="PR00320">
    <property type="entry name" value="GPROTEINBRPT"/>
</dbReference>
<feature type="repeat" description="WD" evidence="5">
    <location>
        <begin position="287"/>
        <end position="328"/>
    </location>
</feature>
<dbReference type="eggNOG" id="KOG0271">
    <property type="taxonomic scope" value="Eukaryota"/>
</dbReference>
<keyword evidence="4" id="KW-0539">Nucleus</keyword>
<dbReference type="PANTHER" id="PTHR19848">
    <property type="entry name" value="WD40 REPEAT PROTEIN"/>
    <property type="match status" value="1"/>
</dbReference>
<feature type="repeat" description="WD" evidence="5">
    <location>
        <begin position="371"/>
        <end position="412"/>
    </location>
</feature>
<dbReference type="EMBL" id="GL349452">
    <property type="protein sequence ID" value="KNC48839.1"/>
    <property type="molecule type" value="Genomic_DNA"/>
</dbReference>
<feature type="repeat" description="WD" evidence="5">
    <location>
        <begin position="413"/>
        <end position="446"/>
    </location>
</feature>
<dbReference type="GO" id="GO:0000027">
    <property type="term" value="P:ribosomal large subunit assembly"/>
    <property type="evidence" value="ECO:0007669"/>
    <property type="project" value="TreeGrafter"/>
</dbReference>
<sequence>MSSGRNVLAQFVSESGESTGPQLDLPEELTSEQLQLLLNELMENDDADTFAFSVSANKPEITPTTPSSALLDDAPAAVDVTGTVGEALDVGGLSRETGITIVYRPLAAFKVRAVSRCAGTMPGHTEAVLDVSFSPDGQTVASASGDNTVRIWNALTVLPVKTLKGHTGWVLRVAWSPDGETLASASMDGTVRLWSPTGDSLGVLKGHKKWVTDLAWHPTTPGLLASSSKDTSIILWDTVLKRIQRRISGCTKTIAQVAWIGDRLVSGAHDKLVRLHSPDDGKLRGTLSGHAHRVTVITVSPDGDHYVTGSDDHTCIMWQLSQKKPVARMVGHQAPISHASFSPDGRYVASCAFDKSVKIWDGKTGAFLFGLRGHVAAVYRVCFSADSRLLATASADATVKVWSLAKRKMIKDLAGHADAIYALDWASTGGLVCSGSKDRLLKIWRS</sequence>
<dbReference type="InterPro" id="IPR020472">
    <property type="entry name" value="WD40_PAC1"/>
</dbReference>
<keyword evidence="8" id="KW-1185">Reference proteome</keyword>
<dbReference type="CDD" id="cd00200">
    <property type="entry name" value="WD40"/>
    <property type="match status" value="1"/>
</dbReference>
<evidence type="ECO:0000256" key="4">
    <source>
        <dbReference type="ARBA" id="ARBA00023242"/>
    </source>
</evidence>
<protein>
    <submittedName>
        <fullName evidence="7">WD40 repeat-containing protein</fullName>
    </submittedName>
</protein>
<keyword evidence="3" id="KW-0677">Repeat</keyword>
<dbReference type="SUPFAM" id="SSF50978">
    <property type="entry name" value="WD40 repeat-like"/>
    <property type="match status" value="1"/>
</dbReference>
<feature type="repeat" description="WD" evidence="5">
    <location>
        <begin position="163"/>
        <end position="195"/>
    </location>
</feature>
<feature type="repeat" description="WD" evidence="5">
    <location>
        <begin position="204"/>
        <end position="237"/>
    </location>
</feature>
<dbReference type="PANTHER" id="PTHR19848:SF0">
    <property type="entry name" value="NOTCHLESS PROTEIN HOMOLOG 1"/>
    <property type="match status" value="1"/>
</dbReference>
<evidence type="ECO:0000256" key="5">
    <source>
        <dbReference type="PROSITE-ProRule" id="PRU00221"/>
    </source>
</evidence>
<comment type="subcellular location">
    <subcellularLocation>
        <location evidence="1">Nucleus</location>
        <location evidence="1">Nucleolus</location>
    </subcellularLocation>
</comment>
<dbReference type="RefSeq" id="XP_013758259.1">
    <property type="nucleotide sequence ID" value="XM_013902805.1"/>
</dbReference>
<dbReference type="OMA" id="AWEPYHR"/>
<reference evidence="7 8" key="1">
    <citation type="submission" date="2010-05" db="EMBL/GenBank/DDBJ databases">
        <title>The Genome Sequence of Thecamonas trahens ATCC 50062.</title>
        <authorList>
            <consortium name="The Broad Institute Genome Sequencing Platform"/>
            <person name="Russ C."/>
            <person name="Cuomo C."/>
            <person name="Shea T."/>
            <person name="Young S.K."/>
            <person name="Zeng Q."/>
            <person name="Koehrsen M."/>
            <person name="Haas B."/>
            <person name="Borodovsky M."/>
            <person name="Guigo R."/>
            <person name="Alvarado L."/>
            <person name="Berlin A."/>
            <person name="Bochicchio J."/>
            <person name="Borenstein D."/>
            <person name="Chapman S."/>
            <person name="Chen Z."/>
            <person name="Freedman E."/>
            <person name="Gellesch M."/>
            <person name="Goldberg J."/>
            <person name="Griggs A."/>
            <person name="Gujja S."/>
            <person name="Heilman E."/>
            <person name="Heiman D."/>
            <person name="Hepburn T."/>
            <person name="Howarth C."/>
            <person name="Jen D."/>
            <person name="Larson L."/>
            <person name="Mehta T."/>
            <person name="Park D."/>
            <person name="Pearson M."/>
            <person name="Roberts A."/>
            <person name="Saif S."/>
            <person name="Shenoy N."/>
            <person name="Sisk P."/>
            <person name="Stolte C."/>
            <person name="Sykes S."/>
            <person name="Thomson T."/>
            <person name="Walk T."/>
            <person name="White J."/>
            <person name="Yandava C."/>
            <person name="Burger G."/>
            <person name="Gray M.W."/>
            <person name="Holland P.W.H."/>
            <person name="King N."/>
            <person name="Lang F.B.F."/>
            <person name="Roger A.J."/>
            <person name="Ruiz-Trillo I."/>
            <person name="Lander E."/>
            <person name="Nusbaum C."/>
        </authorList>
    </citation>
    <scope>NUCLEOTIDE SEQUENCE [LARGE SCALE GENOMIC DNA]</scope>
    <source>
        <strain evidence="7 8">ATCC 50062</strain>
    </source>
</reference>
<dbReference type="InterPro" id="IPR001680">
    <property type="entry name" value="WD40_rpt"/>
</dbReference>
<evidence type="ECO:0000313" key="7">
    <source>
        <dbReference type="EMBL" id="KNC48839.1"/>
    </source>
</evidence>
<keyword evidence="2 5" id="KW-0853">WD repeat</keyword>
<gene>
    <name evidence="7" type="ORF">AMSG_04584</name>
</gene>
<dbReference type="InterPro" id="IPR012972">
    <property type="entry name" value="NLE"/>
</dbReference>
<dbReference type="Pfam" id="PF00400">
    <property type="entry name" value="WD40"/>
    <property type="match status" value="7"/>
</dbReference>
<proteinExistence type="predicted"/>
<dbReference type="Proteomes" id="UP000054408">
    <property type="component" value="Unassembled WGS sequence"/>
</dbReference>
<feature type="repeat" description="WD" evidence="5">
    <location>
        <begin position="329"/>
        <end position="361"/>
    </location>
</feature>
<feature type="repeat" description="WD" evidence="5">
    <location>
        <begin position="121"/>
        <end position="153"/>
    </location>
</feature>